<reference evidence="2" key="1">
    <citation type="submission" date="2022-04" db="EMBL/GenBank/DDBJ databases">
        <title>Alcanivorax sp. CY1518 draft genome sequence.</title>
        <authorList>
            <person name="Zhao G."/>
            <person name="An M."/>
        </authorList>
    </citation>
    <scope>NUCLEOTIDE SEQUENCE</scope>
    <source>
        <strain evidence="2">CY1518</strain>
    </source>
</reference>
<accession>A0ABT0E8I8</accession>
<evidence type="ECO:0000256" key="1">
    <source>
        <dbReference type="SAM" id="SignalP"/>
    </source>
</evidence>
<dbReference type="Proteomes" id="UP001165524">
    <property type="component" value="Unassembled WGS sequence"/>
</dbReference>
<comment type="caution">
    <text evidence="2">The sequence shown here is derived from an EMBL/GenBank/DDBJ whole genome shotgun (WGS) entry which is preliminary data.</text>
</comment>
<evidence type="ECO:0000313" key="2">
    <source>
        <dbReference type="EMBL" id="MCK0538156.1"/>
    </source>
</evidence>
<protein>
    <submittedName>
        <fullName evidence="2">Glycine zipper family protein</fullName>
    </submittedName>
</protein>
<keyword evidence="1" id="KW-0732">Signal</keyword>
<feature type="signal peptide" evidence="1">
    <location>
        <begin position="1"/>
        <end position="26"/>
    </location>
</feature>
<dbReference type="PROSITE" id="PS51257">
    <property type="entry name" value="PROKAR_LIPOPROTEIN"/>
    <property type="match status" value="1"/>
</dbReference>
<gene>
    <name evidence="2" type="ORF">MU846_10585</name>
</gene>
<dbReference type="RefSeq" id="WP_246952510.1">
    <property type="nucleotide sequence ID" value="NZ_JALKII010000007.1"/>
</dbReference>
<evidence type="ECO:0000313" key="3">
    <source>
        <dbReference type="Proteomes" id="UP001165524"/>
    </source>
</evidence>
<keyword evidence="3" id="KW-1185">Reference proteome</keyword>
<dbReference type="EMBL" id="JALKII010000007">
    <property type="protein sequence ID" value="MCK0538156.1"/>
    <property type="molecule type" value="Genomic_DNA"/>
</dbReference>
<feature type="chain" id="PRO_5047017803" evidence="1">
    <location>
        <begin position="27"/>
        <end position="125"/>
    </location>
</feature>
<organism evidence="2 3">
    <name type="scientific">Alcanivorax quisquiliarum</name>
    <dbReference type="NCBI Taxonomy" id="2933565"/>
    <lineage>
        <taxon>Bacteria</taxon>
        <taxon>Pseudomonadati</taxon>
        <taxon>Pseudomonadota</taxon>
        <taxon>Gammaproteobacteria</taxon>
        <taxon>Oceanospirillales</taxon>
        <taxon>Alcanivoracaceae</taxon>
        <taxon>Alcanivorax</taxon>
    </lineage>
</organism>
<sequence>MPARQITPPLALLFGALLLVSGCASTKRVVVDDKGIDQAAYQQDLAECEAIADQVSTGRDAAGGAVGGAVIGGALGAIFGNSSTAGRMAGGGAVVGGASRAGSAEQEKGQVLRNCLRGRGYRVLN</sequence>
<name>A0ABT0E8I8_9GAMM</name>
<proteinExistence type="predicted"/>